<organism evidence="2 3">
    <name type="scientific">Panicum virgatum</name>
    <name type="common">Blackwell switchgrass</name>
    <dbReference type="NCBI Taxonomy" id="38727"/>
    <lineage>
        <taxon>Eukaryota</taxon>
        <taxon>Viridiplantae</taxon>
        <taxon>Streptophyta</taxon>
        <taxon>Embryophyta</taxon>
        <taxon>Tracheophyta</taxon>
        <taxon>Spermatophyta</taxon>
        <taxon>Magnoliopsida</taxon>
        <taxon>Liliopsida</taxon>
        <taxon>Poales</taxon>
        <taxon>Poaceae</taxon>
        <taxon>PACMAD clade</taxon>
        <taxon>Panicoideae</taxon>
        <taxon>Panicodae</taxon>
        <taxon>Paniceae</taxon>
        <taxon>Panicinae</taxon>
        <taxon>Panicum</taxon>
        <taxon>Panicum sect. Hiantes</taxon>
    </lineage>
</organism>
<evidence type="ECO:0000313" key="3">
    <source>
        <dbReference type="Proteomes" id="UP000823388"/>
    </source>
</evidence>
<dbReference type="Proteomes" id="UP000823388">
    <property type="component" value="Chromosome 1N"/>
</dbReference>
<evidence type="ECO:0000256" key="1">
    <source>
        <dbReference type="SAM" id="MobiDB-lite"/>
    </source>
</evidence>
<gene>
    <name evidence="2" type="ORF">PVAP13_1NG455800</name>
</gene>
<dbReference type="EMBL" id="CM029038">
    <property type="protein sequence ID" value="KAG2653419.1"/>
    <property type="molecule type" value="Genomic_DNA"/>
</dbReference>
<accession>A0A8T0X7R5</accession>
<protein>
    <submittedName>
        <fullName evidence="2">Uncharacterized protein</fullName>
    </submittedName>
</protein>
<name>A0A8T0X7R5_PANVG</name>
<reference evidence="2" key="1">
    <citation type="submission" date="2020-05" db="EMBL/GenBank/DDBJ databases">
        <title>WGS assembly of Panicum virgatum.</title>
        <authorList>
            <person name="Lovell J.T."/>
            <person name="Jenkins J."/>
            <person name="Shu S."/>
            <person name="Juenger T.E."/>
            <person name="Schmutz J."/>
        </authorList>
    </citation>
    <scope>NUCLEOTIDE SEQUENCE</scope>
    <source>
        <strain evidence="2">AP13</strain>
    </source>
</reference>
<dbReference type="PANTHER" id="PTHR35686">
    <property type="entry name" value="KINETOCHORE PROTEIN"/>
    <property type="match status" value="1"/>
</dbReference>
<dbReference type="AlphaFoldDB" id="A0A8T0X7R5"/>
<feature type="region of interest" description="Disordered" evidence="1">
    <location>
        <begin position="1"/>
        <end position="24"/>
    </location>
</feature>
<proteinExistence type="predicted"/>
<dbReference type="PANTHER" id="PTHR35686:SF1">
    <property type="entry name" value="KINETOCHORE PROTEIN"/>
    <property type="match status" value="1"/>
</dbReference>
<evidence type="ECO:0000313" key="2">
    <source>
        <dbReference type="EMBL" id="KAG2653414.1"/>
    </source>
</evidence>
<dbReference type="EMBL" id="CM029038">
    <property type="protein sequence ID" value="KAG2653414.1"/>
    <property type="molecule type" value="Genomic_DNA"/>
</dbReference>
<comment type="caution">
    <text evidence="2">The sequence shown here is derived from an EMBL/GenBank/DDBJ whole genome shotgun (WGS) entry which is preliminary data.</text>
</comment>
<sequence>MVAERLENIEEESEDLAPEFHLPTKNANTSVSELLEDLQGRSGSSVRKPSVLHQHMLNIREQEVSSRVPPGKVSQALMAELFGNIKEESEDLPSEVTRPAKIANLSVAELLEDLQGRSSSSVGTALLHQHTRYKDWKPKPLSSEKKTLAILGERSIDSEDPLEHIIDGTSSEEEGVTENHLTLVNKDVKQQTMADLFQEVFNPTNTEVAMLPLISTGAGYHGRMQQIMQMEKDRHAEFLRQFNIEQGCLGGATLVVMKLETYMILLVIAVGTTCDSKGITVQILSRSLEGKLTVCCCLFQEKSNSTIRSDATTDHAMNESRTKRTIIFSPKICDNVDLLVGNIIRIFPPWKEVKLQDEDVMLCTYFSHHGT</sequence>
<keyword evidence="3" id="KW-1185">Reference proteome</keyword>